<dbReference type="GO" id="GO:0003677">
    <property type="term" value="F:DNA binding"/>
    <property type="evidence" value="ECO:0007669"/>
    <property type="project" value="UniProtKB-KW"/>
</dbReference>
<dbReference type="EMBL" id="CAKOAT010241821">
    <property type="protein sequence ID" value="CAH8358123.1"/>
    <property type="molecule type" value="Genomic_DNA"/>
</dbReference>
<keyword evidence="4 6" id="KW-0862">Zinc</keyword>
<dbReference type="InterPro" id="IPR000571">
    <property type="entry name" value="Znf_CCCH"/>
</dbReference>
<keyword evidence="3 6" id="KW-0863">Zinc-finger</keyword>
<evidence type="ECO:0000256" key="4">
    <source>
        <dbReference type="ARBA" id="ARBA00022833"/>
    </source>
</evidence>
<name>A0ABC8KHZ4_ERUVS</name>
<feature type="compositionally biased region" description="Basic and acidic residues" evidence="7">
    <location>
        <begin position="1"/>
        <end position="15"/>
    </location>
</feature>
<gene>
    <name evidence="9" type="ORF">ERUC_LOCUS23879</name>
</gene>
<sequence>MDVEHHNSGHIDRPTVDIPPRNLLSSAKSPSSPYPDDKAQKDCCYDSDSDDPYAGDHFRMYEFKIRRCTRSRSHDWTDCPFAHPGEKARRRDPRRYHYTGEVCPEFRNGGDCSRGDICGFAHGVFECWLHPSRYRTEACKDGKHCKRKICFFAHSPRQLRVLPPSENFVYGGGGSAVSSPASVLSSKNSRCCMFCSHSPTSTLLDLSPPLSPANKSAVFSRLSHRHSAVACKEALNEMIHSLDSFSLKEALAVTTPVTTGATMLSSANISNHHRLPQWLDVGDRDLQSSLQYSFSPSSAPSYLNGQLPPPSFFSDDFTPRGGRLSDFTVAAAAAAEARDKNSFEVGSSGDLDLGWVNDLLT</sequence>
<dbReference type="PANTHER" id="PTHR14493:SF95">
    <property type="entry name" value="ZINC FINGER CCCH DOMAIN-CONTAINING PROTEIN 61"/>
    <property type="match status" value="1"/>
</dbReference>
<dbReference type="Gene3D" id="3.30.1370.210">
    <property type="match status" value="1"/>
</dbReference>
<evidence type="ECO:0000313" key="9">
    <source>
        <dbReference type="EMBL" id="CAH8358123.1"/>
    </source>
</evidence>
<keyword evidence="2" id="KW-0677">Repeat</keyword>
<comment type="caution">
    <text evidence="9">The sequence shown here is derived from an EMBL/GenBank/DDBJ whole genome shotgun (WGS) entry which is preliminary data.</text>
</comment>
<dbReference type="SMART" id="SM00356">
    <property type="entry name" value="ZnF_C3H1"/>
    <property type="match status" value="2"/>
</dbReference>
<keyword evidence="1 6" id="KW-0479">Metal-binding</keyword>
<evidence type="ECO:0000256" key="6">
    <source>
        <dbReference type="PROSITE-ProRule" id="PRU00723"/>
    </source>
</evidence>
<dbReference type="InterPro" id="IPR045234">
    <property type="entry name" value="Unkempt-like"/>
</dbReference>
<dbReference type="InterPro" id="IPR036855">
    <property type="entry name" value="Znf_CCCH_sf"/>
</dbReference>
<evidence type="ECO:0000313" key="10">
    <source>
        <dbReference type="Proteomes" id="UP001642260"/>
    </source>
</evidence>
<feature type="zinc finger region" description="C3H1-type" evidence="6">
    <location>
        <begin position="98"/>
        <end position="125"/>
    </location>
</feature>
<feature type="domain" description="C3H1-type" evidence="8">
    <location>
        <begin position="98"/>
        <end position="125"/>
    </location>
</feature>
<dbReference type="FunFam" id="3.30.1370.210:FF:000007">
    <property type="entry name" value="Zinc finger CCCH domain-containing protein"/>
    <property type="match status" value="1"/>
</dbReference>
<dbReference type="Pfam" id="PF00642">
    <property type="entry name" value="zf-CCCH"/>
    <property type="match status" value="1"/>
</dbReference>
<feature type="region of interest" description="Disordered" evidence="7">
    <location>
        <begin position="1"/>
        <end position="41"/>
    </location>
</feature>
<dbReference type="Proteomes" id="UP001642260">
    <property type="component" value="Unassembled WGS sequence"/>
</dbReference>
<dbReference type="InterPro" id="IPR057444">
    <property type="entry name" value="Znf-CCCH_AtC3H23-like"/>
</dbReference>
<evidence type="ECO:0000256" key="2">
    <source>
        <dbReference type="ARBA" id="ARBA00022737"/>
    </source>
</evidence>
<dbReference type="PROSITE" id="PS50103">
    <property type="entry name" value="ZF_C3H1"/>
    <property type="match status" value="1"/>
</dbReference>
<keyword evidence="5" id="KW-0238">DNA-binding</keyword>
<dbReference type="GO" id="GO:0008270">
    <property type="term" value="F:zinc ion binding"/>
    <property type="evidence" value="ECO:0007669"/>
    <property type="project" value="UniProtKB-KW"/>
</dbReference>
<dbReference type="Pfam" id="PF25512">
    <property type="entry name" value="zf-CCCH_AtC3H23"/>
    <property type="match status" value="1"/>
</dbReference>
<accession>A0ABC8KHZ4</accession>
<keyword evidence="10" id="KW-1185">Reference proteome</keyword>
<dbReference type="AlphaFoldDB" id="A0ABC8KHZ4"/>
<proteinExistence type="predicted"/>
<protein>
    <recommendedName>
        <fullName evidence="8">C3H1-type domain-containing protein</fullName>
    </recommendedName>
</protein>
<dbReference type="PANTHER" id="PTHR14493">
    <property type="entry name" value="UNKEMPT FAMILY MEMBER"/>
    <property type="match status" value="1"/>
</dbReference>
<dbReference type="SUPFAM" id="SSF90229">
    <property type="entry name" value="CCCH zinc finger"/>
    <property type="match status" value="1"/>
</dbReference>
<evidence type="ECO:0000256" key="7">
    <source>
        <dbReference type="SAM" id="MobiDB-lite"/>
    </source>
</evidence>
<organism evidence="9 10">
    <name type="scientific">Eruca vesicaria subsp. sativa</name>
    <name type="common">Garden rocket</name>
    <name type="synonym">Eruca sativa</name>
    <dbReference type="NCBI Taxonomy" id="29727"/>
    <lineage>
        <taxon>Eukaryota</taxon>
        <taxon>Viridiplantae</taxon>
        <taxon>Streptophyta</taxon>
        <taxon>Embryophyta</taxon>
        <taxon>Tracheophyta</taxon>
        <taxon>Spermatophyta</taxon>
        <taxon>Magnoliopsida</taxon>
        <taxon>eudicotyledons</taxon>
        <taxon>Gunneridae</taxon>
        <taxon>Pentapetalae</taxon>
        <taxon>rosids</taxon>
        <taxon>malvids</taxon>
        <taxon>Brassicales</taxon>
        <taxon>Brassicaceae</taxon>
        <taxon>Brassiceae</taxon>
        <taxon>Eruca</taxon>
    </lineage>
</organism>
<reference evidence="9 10" key="1">
    <citation type="submission" date="2022-03" db="EMBL/GenBank/DDBJ databases">
        <authorList>
            <person name="Macdonald S."/>
            <person name="Ahmed S."/>
            <person name="Newling K."/>
        </authorList>
    </citation>
    <scope>NUCLEOTIDE SEQUENCE [LARGE SCALE GENOMIC DNA]</scope>
</reference>
<evidence type="ECO:0000256" key="5">
    <source>
        <dbReference type="ARBA" id="ARBA00023125"/>
    </source>
</evidence>
<evidence type="ECO:0000256" key="1">
    <source>
        <dbReference type="ARBA" id="ARBA00022723"/>
    </source>
</evidence>
<evidence type="ECO:0000259" key="8">
    <source>
        <dbReference type="PROSITE" id="PS50103"/>
    </source>
</evidence>
<evidence type="ECO:0000256" key="3">
    <source>
        <dbReference type="ARBA" id="ARBA00022771"/>
    </source>
</evidence>